<evidence type="ECO:0000256" key="1">
    <source>
        <dbReference type="SAM" id="MobiDB-lite"/>
    </source>
</evidence>
<dbReference type="OrthoDB" id="442692at2759"/>
<keyword evidence="3" id="KW-1185">Reference proteome</keyword>
<feature type="non-terminal residue" evidence="2">
    <location>
        <position position="407"/>
    </location>
</feature>
<dbReference type="PANTHER" id="PTHR23053">
    <property type="entry name" value="DLEC1 DELETED IN LUNG AND ESOPHAGEAL CANCER 1"/>
    <property type="match status" value="1"/>
</dbReference>
<sequence length="407" mass="45717">ELKRLAQKLEEEEKGLSLGKQPAKLEKGKTRALDKKEAKATGKKKTKSPEKKNKPPEKGEPKAPEKGETEIPEDPAEEENNLILRFQIYESSQQNVTQVFSCWDRVQGTVIQKGNKAQPSAEDKGQKTNKPQEKVEKKPTEIHGGQDSLQSSQLKTQSEVAEGAVRDENVGVPCLDIQVTNPEAMIKEILRGGRLPTEDQMLKYLGLHPAGPPLPPTAVFSIVDYPEERLGSAECAPDAKGSSAKGRPKMGKAASRDNSPKEKQISRQRTESPWDSSTTRSKSTLRSASTPTEFLRLKRYRWIVPAYGEVELKVHFSTDKPGRFEQTLRFELVQTKRQYELPCSGTVLYPSISQNPRLVFPQWRETLEADEIIFKEYVESTKQFHFGPLLCGKSREWYVLPAGPCAF</sequence>
<dbReference type="EMBL" id="VXBV01006232">
    <property type="protein sequence ID" value="NXO98493.1"/>
    <property type="molecule type" value="Genomic_DNA"/>
</dbReference>
<dbReference type="AlphaFoldDB" id="A0A7L1WNS5"/>
<accession>A0A7L1WNS5</accession>
<feature type="compositionally biased region" description="Basic and acidic residues" evidence="1">
    <location>
        <begin position="23"/>
        <end position="40"/>
    </location>
</feature>
<name>A0A7L1WNS5_9PASS</name>
<feature type="region of interest" description="Disordered" evidence="1">
    <location>
        <begin position="1"/>
        <end position="79"/>
    </location>
</feature>
<feature type="compositionally biased region" description="Polar residues" evidence="1">
    <location>
        <begin position="147"/>
        <end position="159"/>
    </location>
</feature>
<dbReference type="GO" id="GO:0003341">
    <property type="term" value="P:cilium movement"/>
    <property type="evidence" value="ECO:0007669"/>
    <property type="project" value="TreeGrafter"/>
</dbReference>
<feature type="compositionally biased region" description="Basic and acidic residues" evidence="1">
    <location>
        <begin position="254"/>
        <end position="272"/>
    </location>
</feature>
<feature type="compositionally biased region" description="Basic and acidic residues" evidence="1">
    <location>
        <begin position="121"/>
        <end position="141"/>
    </location>
</feature>
<feature type="region of interest" description="Disordered" evidence="1">
    <location>
        <begin position="113"/>
        <end position="159"/>
    </location>
</feature>
<dbReference type="Proteomes" id="UP000536092">
    <property type="component" value="Unassembled WGS sequence"/>
</dbReference>
<dbReference type="GO" id="GO:1904158">
    <property type="term" value="P:axonemal central apparatus assembly"/>
    <property type="evidence" value="ECO:0007669"/>
    <property type="project" value="TreeGrafter"/>
</dbReference>
<proteinExistence type="predicted"/>
<dbReference type="GO" id="GO:0005930">
    <property type="term" value="C:axoneme"/>
    <property type="evidence" value="ECO:0007669"/>
    <property type="project" value="TreeGrafter"/>
</dbReference>
<feature type="compositionally biased region" description="Basic and acidic residues" evidence="1">
    <location>
        <begin position="47"/>
        <end position="69"/>
    </location>
</feature>
<evidence type="ECO:0000313" key="2">
    <source>
        <dbReference type="EMBL" id="NXO98493.1"/>
    </source>
</evidence>
<protein>
    <submittedName>
        <fullName evidence="2">HYDIN protein</fullName>
    </submittedName>
</protein>
<gene>
    <name evidence="2" type="primary">Hydin_9</name>
    <name evidence="2" type="ORF">CERBRA_R15294</name>
</gene>
<dbReference type="InterPro" id="IPR033305">
    <property type="entry name" value="Hydin-like"/>
</dbReference>
<dbReference type="PANTHER" id="PTHR23053:SF0">
    <property type="entry name" value="HYDROCEPHALUS-INDUCING PROTEIN HOMOLOG"/>
    <property type="match status" value="1"/>
</dbReference>
<feature type="compositionally biased region" description="Acidic residues" evidence="1">
    <location>
        <begin position="70"/>
        <end position="79"/>
    </location>
</feature>
<comment type="caution">
    <text evidence="2">The sequence shown here is derived from an EMBL/GenBank/DDBJ whole genome shotgun (WGS) entry which is preliminary data.</text>
</comment>
<feature type="compositionally biased region" description="Low complexity" evidence="1">
    <location>
        <begin position="276"/>
        <end position="288"/>
    </location>
</feature>
<evidence type="ECO:0000313" key="3">
    <source>
        <dbReference type="Proteomes" id="UP000536092"/>
    </source>
</evidence>
<feature type="non-terminal residue" evidence="2">
    <location>
        <position position="1"/>
    </location>
</feature>
<feature type="region of interest" description="Disordered" evidence="1">
    <location>
        <begin position="232"/>
        <end position="288"/>
    </location>
</feature>
<reference evidence="2 3" key="1">
    <citation type="submission" date="2019-09" db="EMBL/GenBank/DDBJ databases">
        <title>Bird 10,000 Genomes (B10K) Project - Family phase.</title>
        <authorList>
            <person name="Zhang G."/>
        </authorList>
    </citation>
    <scope>NUCLEOTIDE SEQUENCE [LARGE SCALE GENOMIC DNA]</scope>
    <source>
        <strain evidence="2">B10K-DU-002-20</strain>
        <tissue evidence="2">Muscle</tissue>
    </source>
</reference>
<organism evidence="2 3">
    <name type="scientific">Certhia brachydactyla</name>
    <name type="common">short-toed tree-creeper</name>
    <dbReference type="NCBI Taxonomy" id="73330"/>
    <lineage>
        <taxon>Eukaryota</taxon>
        <taxon>Metazoa</taxon>
        <taxon>Chordata</taxon>
        <taxon>Craniata</taxon>
        <taxon>Vertebrata</taxon>
        <taxon>Euteleostomi</taxon>
        <taxon>Archelosauria</taxon>
        <taxon>Archosauria</taxon>
        <taxon>Dinosauria</taxon>
        <taxon>Saurischia</taxon>
        <taxon>Theropoda</taxon>
        <taxon>Coelurosauria</taxon>
        <taxon>Aves</taxon>
        <taxon>Neognathae</taxon>
        <taxon>Neoaves</taxon>
        <taxon>Telluraves</taxon>
        <taxon>Australaves</taxon>
        <taxon>Passeriformes</taxon>
        <taxon>Certhiidae</taxon>
        <taxon>Certhiinae</taxon>
        <taxon>Certhia</taxon>
    </lineage>
</organism>